<dbReference type="PRINTS" id="PR00348">
    <property type="entry name" value="UBIQUITIN"/>
</dbReference>
<feature type="non-terminal residue" evidence="2">
    <location>
        <position position="305"/>
    </location>
</feature>
<reference evidence="3" key="1">
    <citation type="journal article" date="2014" name="Genome Announc.">
        <title>Draft genome sequence of the plant-pathogenic soil fungus Rhizoctonia solani anastomosis group 3 strain Rhs1AP.</title>
        <authorList>
            <person name="Cubeta M.A."/>
            <person name="Thomas E."/>
            <person name="Dean R.A."/>
            <person name="Jabaji S."/>
            <person name="Neate S.M."/>
            <person name="Tavantzis S."/>
            <person name="Toda T."/>
            <person name="Vilgalys R."/>
            <person name="Bharathan N."/>
            <person name="Fedorova-Abrams N."/>
            <person name="Pakala S.B."/>
            <person name="Pakala S.M."/>
            <person name="Zafar N."/>
            <person name="Joardar V."/>
            <person name="Losada L."/>
            <person name="Nierman W.C."/>
        </authorList>
    </citation>
    <scope>NUCLEOTIDE SEQUENCE [LARGE SCALE GENOMIC DNA]</scope>
    <source>
        <strain evidence="3">AG-3</strain>
    </source>
</reference>
<organism evidence="2 3">
    <name type="scientific">Rhizoctonia solani AG-3 Rhs1AP</name>
    <dbReference type="NCBI Taxonomy" id="1086054"/>
    <lineage>
        <taxon>Eukaryota</taxon>
        <taxon>Fungi</taxon>
        <taxon>Dikarya</taxon>
        <taxon>Basidiomycota</taxon>
        <taxon>Agaricomycotina</taxon>
        <taxon>Agaricomycetes</taxon>
        <taxon>Cantharellales</taxon>
        <taxon>Ceratobasidiaceae</taxon>
        <taxon>Rhizoctonia</taxon>
    </lineage>
</organism>
<evidence type="ECO:0000313" key="2">
    <source>
        <dbReference type="EMBL" id="EUC55112.1"/>
    </source>
</evidence>
<dbReference type="Pfam" id="PF00240">
    <property type="entry name" value="ubiquitin"/>
    <property type="match status" value="1"/>
</dbReference>
<dbReference type="InterPro" id="IPR000626">
    <property type="entry name" value="Ubiquitin-like_dom"/>
</dbReference>
<proteinExistence type="predicted"/>
<dbReference type="PANTHER" id="PTHR10666">
    <property type="entry name" value="UBIQUITIN"/>
    <property type="match status" value="1"/>
</dbReference>
<dbReference type="InterPro" id="IPR019956">
    <property type="entry name" value="Ubiquitin_dom"/>
</dbReference>
<dbReference type="SMART" id="SM00213">
    <property type="entry name" value="UBQ"/>
    <property type="match status" value="1"/>
</dbReference>
<dbReference type="InterPro" id="IPR050158">
    <property type="entry name" value="Ubiquitin_ubiquitin-like"/>
</dbReference>
<accession>X8IZL3</accession>
<evidence type="ECO:0000313" key="3">
    <source>
        <dbReference type="Proteomes" id="UP000030108"/>
    </source>
</evidence>
<protein>
    <submittedName>
        <fullName evidence="2">Ubiquitin family protein</fullName>
    </submittedName>
</protein>
<comment type="caution">
    <text evidence="2">The sequence shown here is derived from an EMBL/GenBank/DDBJ whole genome shotgun (WGS) entry which is preliminary data.</text>
</comment>
<dbReference type="Proteomes" id="UP000030108">
    <property type="component" value="Unassembled WGS sequence"/>
</dbReference>
<gene>
    <name evidence="2" type="ORF">RSOL_091520</name>
</gene>
<dbReference type="InterPro" id="IPR029071">
    <property type="entry name" value="Ubiquitin-like_domsf"/>
</dbReference>
<dbReference type="OrthoDB" id="428577at2759"/>
<dbReference type="Gene3D" id="3.10.20.90">
    <property type="entry name" value="Phosphatidylinositol 3-kinase Catalytic Subunit, Chain A, domain 1"/>
    <property type="match status" value="1"/>
</dbReference>
<feature type="domain" description="Ubiquitin-like" evidence="1">
    <location>
        <begin position="9"/>
        <end position="80"/>
    </location>
</feature>
<name>X8IZL3_9AGAM</name>
<sequence>MANQNLYQVKISSDKTITCEGGSFLAVEGLKQLIENKADVPALEQRLIFAGKQLSDGYTLGDYNIQKESTIHVFRSLRGGKPLIYLFPPSPTSNIQVQLSLVQSWTFSEIYPPTAISAGTKDTEALGQTIAWSVYAQPDGTWWDHATDREIAYLFWEAYTNPVAFDPANPVLLPSHPVPLPFDKVTGYIDDALLALGLHTEARTSFITYWLPNLSKHTFIALRFLPQNEYEKAAPLNITPAPDVTTRVFMLFRGVEEGQLEQWDEAVAMASKDVTVWRDIIGVDIERVHDKSLFRVLEWGGMEVK</sequence>
<evidence type="ECO:0000259" key="1">
    <source>
        <dbReference type="PROSITE" id="PS50053"/>
    </source>
</evidence>
<dbReference type="AlphaFoldDB" id="X8IZL3"/>
<dbReference type="EMBL" id="JATN01000322">
    <property type="protein sequence ID" value="EUC55112.1"/>
    <property type="molecule type" value="Genomic_DNA"/>
</dbReference>
<dbReference type="PROSITE" id="PS50053">
    <property type="entry name" value="UBIQUITIN_2"/>
    <property type="match status" value="1"/>
</dbReference>
<dbReference type="SUPFAM" id="SSF54236">
    <property type="entry name" value="Ubiquitin-like"/>
    <property type="match status" value="1"/>
</dbReference>